<evidence type="ECO:0000256" key="1">
    <source>
        <dbReference type="SAM" id="MobiDB-lite"/>
    </source>
</evidence>
<feature type="compositionally biased region" description="Polar residues" evidence="1">
    <location>
        <begin position="36"/>
        <end position="49"/>
    </location>
</feature>
<keyword evidence="3" id="KW-1185">Reference proteome</keyword>
<comment type="caution">
    <text evidence="2">The sequence shown here is derived from an EMBL/GenBank/DDBJ whole genome shotgun (WGS) entry which is preliminary data.</text>
</comment>
<evidence type="ECO:0000313" key="2">
    <source>
        <dbReference type="EMBL" id="GIY96048.1"/>
    </source>
</evidence>
<accession>A0AAV4XQT0</accession>
<name>A0AAV4XQT0_CAEEX</name>
<dbReference type="AlphaFoldDB" id="A0AAV4XQT0"/>
<evidence type="ECO:0000313" key="3">
    <source>
        <dbReference type="Proteomes" id="UP001054945"/>
    </source>
</evidence>
<organism evidence="2 3">
    <name type="scientific">Caerostris extrusa</name>
    <name type="common">Bark spider</name>
    <name type="synonym">Caerostris bankana</name>
    <dbReference type="NCBI Taxonomy" id="172846"/>
    <lineage>
        <taxon>Eukaryota</taxon>
        <taxon>Metazoa</taxon>
        <taxon>Ecdysozoa</taxon>
        <taxon>Arthropoda</taxon>
        <taxon>Chelicerata</taxon>
        <taxon>Arachnida</taxon>
        <taxon>Araneae</taxon>
        <taxon>Araneomorphae</taxon>
        <taxon>Entelegynae</taxon>
        <taxon>Araneoidea</taxon>
        <taxon>Araneidae</taxon>
        <taxon>Caerostris</taxon>
    </lineage>
</organism>
<proteinExistence type="predicted"/>
<dbReference type="Proteomes" id="UP001054945">
    <property type="component" value="Unassembled WGS sequence"/>
</dbReference>
<feature type="region of interest" description="Disordered" evidence="1">
    <location>
        <begin position="28"/>
        <end position="50"/>
    </location>
</feature>
<sequence length="126" mass="14848">MEGDLEQRENFGLSERLLKIIGKKNKKEKRLKRMEQQQTNNGYLSSHGKTSVEKKYPVPWSALRLKRNIFQKFQNALGGCHILGADHVEKWLCLIYYLKRKGLRCFKWIFDTIVGRFGDLCFLVIL</sequence>
<protein>
    <submittedName>
        <fullName evidence="2">Uncharacterized protein</fullName>
    </submittedName>
</protein>
<gene>
    <name evidence="2" type="ORF">CEXT_643041</name>
</gene>
<dbReference type="EMBL" id="BPLR01000611">
    <property type="protein sequence ID" value="GIY96048.1"/>
    <property type="molecule type" value="Genomic_DNA"/>
</dbReference>
<reference evidence="2 3" key="1">
    <citation type="submission" date="2021-06" db="EMBL/GenBank/DDBJ databases">
        <title>Caerostris extrusa draft genome.</title>
        <authorList>
            <person name="Kono N."/>
            <person name="Arakawa K."/>
        </authorList>
    </citation>
    <scope>NUCLEOTIDE SEQUENCE [LARGE SCALE GENOMIC DNA]</scope>
</reference>